<accession>A0AAN8P159</accession>
<dbReference type="AlphaFoldDB" id="A0AAN8P159"/>
<proteinExistence type="predicted"/>
<dbReference type="EMBL" id="JAWJWE010000045">
    <property type="protein sequence ID" value="KAK6617115.1"/>
    <property type="molecule type" value="Genomic_DNA"/>
</dbReference>
<sequence length="179" mass="20228">MPSKMENEILERYERCGQDYRMTGDQGDDKKCFPVSKSRCILTRFPCFHPLGTFPSRYGVGLTGRCLRKEKVVLRKDVVPTMKNTINFTFIVMNIAVAPKNKQKPFASSSLPTSSTSLIPVMSNNLLSFILDKCLKRLHPLREGCWKHKKCPCENVQSANKTEENGVLQSTAGRAGRVR</sequence>
<reference evidence="1 2" key="1">
    <citation type="submission" date="2023-10" db="EMBL/GenBank/DDBJ databases">
        <title>Genomes of two closely related lineages of the louse Polyplax serrata with different host specificities.</title>
        <authorList>
            <person name="Martinu J."/>
            <person name="Tarabai H."/>
            <person name="Stefka J."/>
            <person name="Hypsa V."/>
        </authorList>
    </citation>
    <scope>NUCLEOTIDE SEQUENCE [LARGE SCALE GENOMIC DNA]</scope>
    <source>
        <strain evidence="1">HR10_N</strain>
    </source>
</reference>
<name>A0AAN8P159_POLSC</name>
<dbReference type="Proteomes" id="UP001372834">
    <property type="component" value="Unassembled WGS sequence"/>
</dbReference>
<protein>
    <submittedName>
        <fullName evidence="1">Uncharacterized protein</fullName>
    </submittedName>
</protein>
<gene>
    <name evidence="1" type="ORF">RUM43_014717</name>
</gene>
<organism evidence="1 2">
    <name type="scientific">Polyplax serrata</name>
    <name type="common">Common mouse louse</name>
    <dbReference type="NCBI Taxonomy" id="468196"/>
    <lineage>
        <taxon>Eukaryota</taxon>
        <taxon>Metazoa</taxon>
        <taxon>Ecdysozoa</taxon>
        <taxon>Arthropoda</taxon>
        <taxon>Hexapoda</taxon>
        <taxon>Insecta</taxon>
        <taxon>Pterygota</taxon>
        <taxon>Neoptera</taxon>
        <taxon>Paraneoptera</taxon>
        <taxon>Psocodea</taxon>
        <taxon>Troctomorpha</taxon>
        <taxon>Phthiraptera</taxon>
        <taxon>Anoplura</taxon>
        <taxon>Polyplacidae</taxon>
        <taxon>Polyplax</taxon>
    </lineage>
</organism>
<comment type="caution">
    <text evidence="1">The sequence shown here is derived from an EMBL/GenBank/DDBJ whole genome shotgun (WGS) entry which is preliminary data.</text>
</comment>
<evidence type="ECO:0000313" key="1">
    <source>
        <dbReference type="EMBL" id="KAK6617115.1"/>
    </source>
</evidence>
<evidence type="ECO:0000313" key="2">
    <source>
        <dbReference type="Proteomes" id="UP001372834"/>
    </source>
</evidence>